<dbReference type="RefSeq" id="XP_001645761.1">
    <property type="nucleotide sequence ID" value="XM_001645711.1"/>
</dbReference>
<protein>
    <submittedName>
        <fullName evidence="2">Uncharacterized protein</fullName>
    </submittedName>
</protein>
<dbReference type="HOGENOM" id="CLU_903715_0_0_1"/>
<organism evidence="3">
    <name type="scientific">Vanderwaltozyma polyspora (strain ATCC 22028 / DSM 70294 / BCRC 21397 / CBS 2163 / NBRC 10782 / NRRL Y-8283 / UCD 57-17)</name>
    <name type="common">Kluyveromyces polysporus</name>
    <dbReference type="NCBI Taxonomy" id="436907"/>
    <lineage>
        <taxon>Eukaryota</taxon>
        <taxon>Fungi</taxon>
        <taxon>Dikarya</taxon>
        <taxon>Ascomycota</taxon>
        <taxon>Saccharomycotina</taxon>
        <taxon>Saccharomycetes</taxon>
        <taxon>Saccharomycetales</taxon>
        <taxon>Saccharomycetaceae</taxon>
        <taxon>Vanderwaltozyma</taxon>
    </lineage>
</organism>
<reference evidence="2 3" key="1">
    <citation type="journal article" date="2007" name="Proc. Natl. Acad. Sci. U.S.A.">
        <title>Independent sorting-out of thousands of duplicated gene pairs in two yeast species descended from a whole-genome duplication.</title>
        <authorList>
            <person name="Scannell D.R."/>
            <person name="Frank A.C."/>
            <person name="Conant G.C."/>
            <person name="Byrne K.P."/>
            <person name="Woolfit M."/>
            <person name="Wolfe K.H."/>
        </authorList>
    </citation>
    <scope>NUCLEOTIDE SEQUENCE [LARGE SCALE GENOMIC DNA]</scope>
    <source>
        <strain evidence="3">ATCC 22028 / DSM 70294 / BCRC 21397 / CBS 2163 / NBRC 10782 / NRRL Y-8283 / UCD 57-17</strain>
    </source>
</reference>
<dbReference type="InParanoid" id="A7TIG5"/>
<accession>A7TIG5</accession>
<name>A7TIG5_VANPO</name>
<evidence type="ECO:0000313" key="3">
    <source>
        <dbReference type="Proteomes" id="UP000000267"/>
    </source>
</evidence>
<feature type="region of interest" description="Disordered" evidence="1">
    <location>
        <begin position="256"/>
        <end position="308"/>
    </location>
</feature>
<keyword evidence="3" id="KW-1185">Reference proteome</keyword>
<dbReference type="KEGG" id="vpo:Kpol_1010p18"/>
<evidence type="ECO:0000256" key="1">
    <source>
        <dbReference type="SAM" id="MobiDB-lite"/>
    </source>
</evidence>
<dbReference type="EMBL" id="DS480396">
    <property type="protein sequence ID" value="EDO17903.1"/>
    <property type="molecule type" value="Genomic_DNA"/>
</dbReference>
<dbReference type="Proteomes" id="UP000000267">
    <property type="component" value="Unassembled WGS sequence"/>
</dbReference>
<evidence type="ECO:0000313" key="2">
    <source>
        <dbReference type="EMBL" id="EDO17903.1"/>
    </source>
</evidence>
<dbReference type="GeneID" id="5546158"/>
<dbReference type="AlphaFoldDB" id="A7TIG5"/>
<proteinExistence type="predicted"/>
<gene>
    <name evidence="2" type="ORF">Kpol_1010p18</name>
</gene>
<sequence>MMSARDRGTMSGRSRVLSSGFDENLWDFDDIDTIVKAMELLGDGNDTKVVKSIPSDEINDVADNADVSLEVIDEKNNLSAASIFAKLPILTNTPLIKFNETSDNQSSPSDFDDIVTRIQKLGDDDINNFPVIKKGFYSSPWKNNDNNDRSIDSATLATNYNINIRSNERKISPAYSTNSEFSGNLRSETPCSVVSADVVDHHHQPHHQKKLEPPLQLPTQTQKLGALSKRKYKLINFTESGGDILLPKPELETIPVSGKDLDSKGQTKNEVVLGNPKIEINQSLKLRSRPKPPPSFQLHVNNPDIKDP</sequence>